<gene>
    <name evidence="1" type="ORF">BDN72DRAFT_197174</name>
</gene>
<sequence length="124" mass="13957">MPMRYYPRQNHATRFKSTPNLRYASFDDQPEGNRLIPVLWEVERGQSFLVDYIGPVAYYIIEGQVTATEDGRTLLLQAGDVLVVEYGSVITLSSPSKGKSFGVAYTPSGNMVDDFLDEKETRGR</sequence>
<reference evidence="1 2" key="1">
    <citation type="journal article" date="2019" name="Nat. Ecol. Evol.">
        <title>Megaphylogeny resolves global patterns of mushroom evolution.</title>
        <authorList>
            <person name="Varga T."/>
            <person name="Krizsan K."/>
            <person name="Foldi C."/>
            <person name="Dima B."/>
            <person name="Sanchez-Garcia M."/>
            <person name="Sanchez-Ramirez S."/>
            <person name="Szollosi G.J."/>
            <person name="Szarkandi J.G."/>
            <person name="Papp V."/>
            <person name="Albert L."/>
            <person name="Andreopoulos W."/>
            <person name="Angelini C."/>
            <person name="Antonin V."/>
            <person name="Barry K.W."/>
            <person name="Bougher N.L."/>
            <person name="Buchanan P."/>
            <person name="Buyck B."/>
            <person name="Bense V."/>
            <person name="Catcheside P."/>
            <person name="Chovatia M."/>
            <person name="Cooper J."/>
            <person name="Damon W."/>
            <person name="Desjardin D."/>
            <person name="Finy P."/>
            <person name="Geml J."/>
            <person name="Haridas S."/>
            <person name="Hughes K."/>
            <person name="Justo A."/>
            <person name="Karasinski D."/>
            <person name="Kautmanova I."/>
            <person name="Kiss B."/>
            <person name="Kocsube S."/>
            <person name="Kotiranta H."/>
            <person name="LaButti K.M."/>
            <person name="Lechner B.E."/>
            <person name="Liimatainen K."/>
            <person name="Lipzen A."/>
            <person name="Lukacs Z."/>
            <person name="Mihaltcheva S."/>
            <person name="Morgado L.N."/>
            <person name="Niskanen T."/>
            <person name="Noordeloos M.E."/>
            <person name="Ohm R.A."/>
            <person name="Ortiz-Santana B."/>
            <person name="Ovrebo C."/>
            <person name="Racz N."/>
            <person name="Riley R."/>
            <person name="Savchenko A."/>
            <person name="Shiryaev A."/>
            <person name="Soop K."/>
            <person name="Spirin V."/>
            <person name="Szebenyi C."/>
            <person name="Tomsovsky M."/>
            <person name="Tulloss R.E."/>
            <person name="Uehling J."/>
            <person name="Grigoriev I.V."/>
            <person name="Vagvolgyi C."/>
            <person name="Papp T."/>
            <person name="Martin F.M."/>
            <person name="Miettinen O."/>
            <person name="Hibbett D.S."/>
            <person name="Nagy L.G."/>
        </authorList>
    </citation>
    <scope>NUCLEOTIDE SEQUENCE [LARGE SCALE GENOMIC DNA]</scope>
    <source>
        <strain evidence="1 2">NL-1719</strain>
    </source>
</reference>
<name>A0ACD3AIM7_9AGAR</name>
<dbReference type="EMBL" id="ML208437">
    <property type="protein sequence ID" value="TFK65427.1"/>
    <property type="molecule type" value="Genomic_DNA"/>
</dbReference>
<proteinExistence type="predicted"/>
<evidence type="ECO:0000313" key="2">
    <source>
        <dbReference type="Proteomes" id="UP000308600"/>
    </source>
</evidence>
<dbReference type="Proteomes" id="UP000308600">
    <property type="component" value="Unassembled WGS sequence"/>
</dbReference>
<keyword evidence="2" id="KW-1185">Reference proteome</keyword>
<accession>A0ACD3AIM7</accession>
<evidence type="ECO:0000313" key="1">
    <source>
        <dbReference type="EMBL" id="TFK65427.1"/>
    </source>
</evidence>
<organism evidence="1 2">
    <name type="scientific">Pluteus cervinus</name>
    <dbReference type="NCBI Taxonomy" id="181527"/>
    <lineage>
        <taxon>Eukaryota</taxon>
        <taxon>Fungi</taxon>
        <taxon>Dikarya</taxon>
        <taxon>Basidiomycota</taxon>
        <taxon>Agaricomycotina</taxon>
        <taxon>Agaricomycetes</taxon>
        <taxon>Agaricomycetidae</taxon>
        <taxon>Agaricales</taxon>
        <taxon>Pluteineae</taxon>
        <taxon>Pluteaceae</taxon>
        <taxon>Pluteus</taxon>
    </lineage>
</organism>
<protein>
    <submittedName>
        <fullName evidence="1">Uncharacterized protein</fullName>
    </submittedName>
</protein>